<proteinExistence type="predicted"/>
<comment type="caution">
    <text evidence="1">The sequence shown here is derived from an EMBL/GenBank/DDBJ whole genome shotgun (WGS) entry which is preliminary data.</text>
</comment>
<dbReference type="Proteomes" id="UP001057452">
    <property type="component" value="Chromosome 7"/>
</dbReference>
<gene>
    <name evidence="1" type="ORF">KUCAC02_012160</name>
</gene>
<name>A0ACB9XBE2_CHAAC</name>
<protein>
    <submittedName>
        <fullName evidence="1">Uncharacterized protein</fullName>
    </submittedName>
</protein>
<evidence type="ECO:0000313" key="2">
    <source>
        <dbReference type="Proteomes" id="UP001057452"/>
    </source>
</evidence>
<organism evidence="1 2">
    <name type="scientific">Chaenocephalus aceratus</name>
    <name type="common">Blackfin icefish</name>
    <name type="synonym">Chaenichthys aceratus</name>
    <dbReference type="NCBI Taxonomy" id="36190"/>
    <lineage>
        <taxon>Eukaryota</taxon>
        <taxon>Metazoa</taxon>
        <taxon>Chordata</taxon>
        <taxon>Craniata</taxon>
        <taxon>Vertebrata</taxon>
        <taxon>Euteleostomi</taxon>
        <taxon>Actinopterygii</taxon>
        <taxon>Neopterygii</taxon>
        <taxon>Teleostei</taxon>
        <taxon>Neoteleostei</taxon>
        <taxon>Acanthomorphata</taxon>
        <taxon>Eupercaria</taxon>
        <taxon>Perciformes</taxon>
        <taxon>Notothenioidei</taxon>
        <taxon>Channichthyidae</taxon>
        <taxon>Chaenocephalus</taxon>
    </lineage>
</organism>
<sequence>MDLFLPSVIMDLFLPSVNMDLFLPSVNMDLFLPSVIMDLFLPSEAQRQSGRLLFFNPFMNGLLPPPELDLRTCSGKFTM</sequence>
<reference evidence="1" key="1">
    <citation type="submission" date="2022-05" db="EMBL/GenBank/DDBJ databases">
        <title>Chromosome-level genome of Chaenocephalus aceratus.</title>
        <authorList>
            <person name="Park H."/>
        </authorList>
    </citation>
    <scope>NUCLEOTIDE SEQUENCE</scope>
    <source>
        <strain evidence="1">KU_202001</strain>
    </source>
</reference>
<evidence type="ECO:0000313" key="1">
    <source>
        <dbReference type="EMBL" id="KAI4823582.1"/>
    </source>
</evidence>
<keyword evidence="2" id="KW-1185">Reference proteome</keyword>
<accession>A0ACB9XBE2</accession>
<dbReference type="EMBL" id="CM043791">
    <property type="protein sequence ID" value="KAI4823582.1"/>
    <property type="molecule type" value="Genomic_DNA"/>
</dbReference>